<dbReference type="AlphaFoldDB" id="A0A1J5R7W5"/>
<name>A0A1J5R7W5_9ZZZZ</name>
<comment type="caution">
    <text evidence="6">The sequence shown here is derived from an EMBL/GenBank/DDBJ whole genome shotgun (WGS) entry which is preliminary data.</text>
</comment>
<accession>A0A1J5R7W5</accession>
<evidence type="ECO:0000256" key="4">
    <source>
        <dbReference type="ARBA" id="ARBA00023136"/>
    </source>
</evidence>
<dbReference type="InterPro" id="IPR007311">
    <property type="entry name" value="ST7"/>
</dbReference>
<evidence type="ECO:0000256" key="5">
    <source>
        <dbReference type="SAM" id="MobiDB-lite"/>
    </source>
</evidence>
<feature type="region of interest" description="Disordered" evidence="5">
    <location>
        <begin position="1"/>
        <end position="22"/>
    </location>
</feature>
<proteinExistence type="predicted"/>
<reference evidence="6" key="1">
    <citation type="submission" date="2016-10" db="EMBL/GenBank/DDBJ databases">
        <title>Sequence of Gallionella enrichment culture.</title>
        <authorList>
            <person name="Poehlein A."/>
            <person name="Muehling M."/>
            <person name="Daniel R."/>
        </authorList>
    </citation>
    <scope>NUCLEOTIDE SEQUENCE</scope>
</reference>
<keyword evidence="4" id="KW-0472">Membrane</keyword>
<dbReference type="SUPFAM" id="SSF48452">
    <property type="entry name" value="TPR-like"/>
    <property type="match status" value="1"/>
</dbReference>
<dbReference type="EMBL" id="MLJW01000259">
    <property type="protein sequence ID" value="OIQ91458.1"/>
    <property type="molecule type" value="Genomic_DNA"/>
</dbReference>
<evidence type="ECO:0000256" key="3">
    <source>
        <dbReference type="ARBA" id="ARBA00022989"/>
    </source>
</evidence>
<feature type="compositionally biased region" description="Basic residues" evidence="5">
    <location>
        <begin position="1"/>
        <end position="10"/>
    </location>
</feature>
<comment type="subcellular location">
    <subcellularLocation>
        <location evidence="1">Membrane</location>
        <topology evidence="1">Multi-pass membrane protein</topology>
    </subcellularLocation>
</comment>
<dbReference type="Gene3D" id="1.25.40.10">
    <property type="entry name" value="Tetratricopeptide repeat domain"/>
    <property type="match status" value="1"/>
</dbReference>
<keyword evidence="3" id="KW-1133">Transmembrane helix</keyword>
<dbReference type="Pfam" id="PF04184">
    <property type="entry name" value="ST7"/>
    <property type="match status" value="1"/>
</dbReference>
<evidence type="ECO:0000256" key="1">
    <source>
        <dbReference type="ARBA" id="ARBA00004141"/>
    </source>
</evidence>
<protein>
    <submittedName>
        <fullName evidence="6">ST7 protein</fullName>
    </submittedName>
</protein>
<organism evidence="6">
    <name type="scientific">mine drainage metagenome</name>
    <dbReference type="NCBI Taxonomy" id="410659"/>
    <lineage>
        <taxon>unclassified sequences</taxon>
        <taxon>metagenomes</taxon>
        <taxon>ecological metagenomes</taxon>
    </lineage>
</organism>
<dbReference type="PANTHER" id="PTHR12745:SF6">
    <property type="entry name" value="PROTEIN ST7 HOMOLOG"/>
    <property type="match status" value="1"/>
</dbReference>
<dbReference type="GO" id="GO:0016020">
    <property type="term" value="C:membrane"/>
    <property type="evidence" value="ECO:0007669"/>
    <property type="project" value="UniProtKB-SubCell"/>
</dbReference>
<sequence>MPVSRKRKRPASSVAKPKAAPLKLPDRRGMEAFLSQLTGGPAESGLAVAQDVMYEAWDTPDRQRRIALATQALSLSPLCADAYVLLAEEQARTPEEALDLYRRGMEAGEKAIGQKAFTEDAGHFWGILETRPYMRARLGLAMLLRASGARDETIVHLQGMLRLNPGDNQGVRYILLSLLLETGRDDEAKTLLDRYDGDIGASWPWGAVLLSYRREGDGTVTRGLLDSAMKTNGHVPAYLLGRKKLPVRMPEYITPGGEDEAEEYVRDAVTAWTETPGALPWLETAVPAAAKVRKVAPRRPRSSR</sequence>
<feature type="compositionally biased region" description="Low complexity" evidence="5">
    <location>
        <begin position="11"/>
        <end position="22"/>
    </location>
</feature>
<keyword evidence="2" id="KW-0812">Transmembrane</keyword>
<evidence type="ECO:0000313" key="6">
    <source>
        <dbReference type="EMBL" id="OIQ91458.1"/>
    </source>
</evidence>
<dbReference type="PANTHER" id="PTHR12745">
    <property type="entry name" value="SUPPRESSION OF TUMORIGENICITY 7"/>
    <property type="match status" value="1"/>
</dbReference>
<evidence type="ECO:0000256" key="2">
    <source>
        <dbReference type="ARBA" id="ARBA00022692"/>
    </source>
</evidence>
<dbReference type="InterPro" id="IPR011990">
    <property type="entry name" value="TPR-like_helical_dom_sf"/>
</dbReference>
<gene>
    <name evidence="6" type="ORF">GALL_266640</name>
</gene>